<dbReference type="STRING" id="1220924.W2S3L8"/>
<dbReference type="GeneID" id="19969698"/>
<dbReference type="eggNOG" id="KOG1193">
    <property type="taxonomic scope" value="Eukaryota"/>
</dbReference>
<dbReference type="InterPro" id="IPR007472">
    <property type="entry name" value="N-end_Aminoacyl_Trfase_C"/>
</dbReference>
<dbReference type="InterPro" id="IPR016181">
    <property type="entry name" value="Acyl_CoA_acyltransferase"/>
</dbReference>
<evidence type="ECO:0000256" key="4">
    <source>
        <dbReference type="ARBA" id="ARBA00023315"/>
    </source>
</evidence>
<dbReference type="OrthoDB" id="74183at2759"/>
<dbReference type="InterPro" id="IPR030700">
    <property type="entry name" value="N-end_Aminoacyl_Trfase"/>
</dbReference>
<dbReference type="InParanoid" id="W2S3L8"/>
<keyword evidence="3" id="KW-0808">Transferase</keyword>
<keyword evidence="4" id="KW-0012">Acyltransferase</keyword>
<dbReference type="Pfam" id="PF04376">
    <property type="entry name" value="ATE_N"/>
    <property type="match status" value="1"/>
</dbReference>
<reference evidence="8 9" key="1">
    <citation type="submission" date="2013-03" db="EMBL/GenBank/DDBJ databases">
        <title>The Genome Sequence of Phialophora europaea CBS 101466.</title>
        <authorList>
            <consortium name="The Broad Institute Genomics Platform"/>
            <person name="Cuomo C."/>
            <person name="de Hoog S."/>
            <person name="Gorbushina A."/>
            <person name="Walker B."/>
            <person name="Young S.K."/>
            <person name="Zeng Q."/>
            <person name="Gargeya S."/>
            <person name="Fitzgerald M."/>
            <person name="Haas B."/>
            <person name="Abouelleil A."/>
            <person name="Allen A.W."/>
            <person name="Alvarado L."/>
            <person name="Arachchi H.M."/>
            <person name="Berlin A.M."/>
            <person name="Chapman S.B."/>
            <person name="Gainer-Dewar J."/>
            <person name="Goldberg J."/>
            <person name="Griggs A."/>
            <person name="Gujja S."/>
            <person name="Hansen M."/>
            <person name="Howarth C."/>
            <person name="Imamovic A."/>
            <person name="Ireland A."/>
            <person name="Larimer J."/>
            <person name="McCowan C."/>
            <person name="Murphy C."/>
            <person name="Pearson M."/>
            <person name="Poon T.W."/>
            <person name="Priest M."/>
            <person name="Roberts A."/>
            <person name="Saif S."/>
            <person name="Shea T."/>
            <person name="Sisk P."/>
            <person name="Sykes S."/>
            <person name="Wortman J."/>
            <person name="Nusbaum C."/>
            <person name="Birren B."/>
        </authorList>
    </citation>
    <scope>NUCLEOTIDE SEQUENCE [LARGE SCALE GENOMIC DNA]</scope>
    <source>
        <strain evidence="8 9">CBS 101466</strain>
    </source>
</reference>
<dbReference type="GO" id="GO:0005737">
    <property type="term" value="C:cytoplasm"/>
    <property type="evidence" value="ECO:0007669"/>
    <property type="project" value="TreeGrafter"/>
</dbReference>
<evidence type="ECO:0000259" key="6">
    <source>
        <dbReference type="Pfam" id="PF04376"/>
    </source>
</evidence>
<sequence>MRADHYQELMDRGWRRSGKLYYKPDLSRSCCPPYTIRLMSSEFKATREQRKAIHRFNRHVLGAEYKRKAAMLCPVPRELKRQKRDTFDLPEAIHLSEYPNVQRPGSRKSGAPIEPAHKFEVNLEADSFSREKYDVFFRYQRQIHKDPASRWPESAFKRFLCGGLDRSLVEIGGKTKKQGSHHQCYRLNGKLVAVGILDLLPHAVSSVYMMYDPDYAHFDWGKITALREITLATEGGYGYYYMGYYIHSCIKMRYKGEFKPSYLLDPESLDWNIFDEAYRQKLDAQRYVSPSKELRALPVEPSGALEAATDLPPAEAKNDDTTKSRAATFADDQDLELDEEDSENEDAEIPPGTMFQYNIPGVLTKDQVADLDLGKWKLIIRNTLVDFEASLQNRHDLRDWGQWQLDDPGSIKGIAAELVAATGPRLLQHSALSLF</sequence>
<keyword evidence="9" id="KW-1185">Reference proteome</keyword>
<dbReference type="Proteomes" id="UP000030752">
    <property type="component" value="Unassembled WGS sequence"/>
</dbReference>
<feature type="compositionally biased region" description="Acidic residues" evidence="5">
    <location>
        <begin position="331"/>
        <end position="348"/>
    </location>
</feature>
<evidence type="ECO:0000313" key="8">
    <source>
        <dbReference type="EMBL" id="ETN43200.1"/>
    </source>
</evidence>
<evidence type="ECO:0000256" key="3">
    <source>
        <dbReference type="ARBA" id="ARBA00022679"/>
    </source>
</evidence>
<dbReference type="EC" id="2.3.2.8" evidence="2"/>
<evidence type="ECO:0000256" key="2">
    <source>
        <dbReference type="ARBA" id="ARBA00012025"/>
    </source>
</evidence>
<feature type="region of interest" description="Disordered" evidence="5">
    <location>
        <begin position="304"/>
        <end position="352"/>
    </location>
</feature>
<dbReference type="SUPFAM" id="SSF55729">
    <property type="entry name" value="Acyl-CoA N-acyltransferases (Nat)"/>
    <property type="match status" value="1"/>
</dbReference>
<comment type="similarity">
    <text evidence="1">Belongs to the R-transferase family.</text>
</comment>
<evidence type="ECO:0000256" key="5">
    <source>
        <dbReference type="SAM" id="MobiDB-lite"/>
    </source>
</evidence>
<protein>
    <recommendedName>
        <fullName evidence="2">arginyltransferase</fullName>
        <ecNumber evidence="2">2.3.2.8</ecNumber>
    </recommendedName>
</protein>
<dbReference type="HOGENOM" id="CLU_020349_0_0_1"/>
<dbReference type="EMBL" id="KB822718">
    <property type="protein sequence ID" value="ETN43200.1"/>
    <property type="molecule type" value="Genomic_DNA"/>
</dbReference>
<feature type="domain" description="N-end rule aminoacyl transferase C-terminal" evidence="7">
    <location>
        <begin position="131"/>
        <end position="265"/>
    </location>
</feature>
<accession>W2S3L8</accession>
<dbReference type="PANTHER" id="PTHR21367">
    <property type="entry name" value="ARGININE-TRNA-PROTEIN TRANSFERASE 1"/>
    <property type="match status" value="1"/>
</dbReference>
<proteinExistence type="inferred from homology"/>
<dbReference type="Pfam" id="PF04377">
    <property type="entry name" value="ATE_C"/>
    <property type="match status" value="1"/>
</dbReference>
<evidence type="ECO:0000256" key="1">
    <source>
        <dbReference type="ARBA" id="ARBA00009991"/>
    </source>
</evidence>
<dbReference type="VEuPathDB" id="FungiDB:HMPREF1541_02359"/>
<dbReference type="RefSeq" id="XP_008714936.1">
    <property type="nucleotide sequence ID" value="XM_008716714.1"/>
</dbReference>
<dbReference type="AlphaFoldDB" id="W2S3L8"/>
<organism evidence="8 9">
    <name type="scientific">Cyphellophora europaea (strain CBS 101466)</name>
    <name type="common">Phialophora europaea</name>
    <dbReference type="NCBI Taxonomy" id="1220924"/>
    <lineage>
        <taxon>Eukaryota</taxon>
        <taxon>Fungi</taxon>
        <taxon>Dikarya</taxon>
        <taxon>Ascomycota</taxon>
        <taxon>Pezizomycotina</taxon>
        <taxon>Eurotiomycetes</taxon>
        <taxon>Chaetothyriomycetidae</taxon>
        <taxon>Chaetothyriales</taxon>
        <taxon>Cyphellophoraceae</taxon>
        <taxon>Cyphellophora</taxon>
    </lineage>
</organism>
<dbReference type="InterPro" id="IPR007471">
    <property type="entry name" value="N-end_Aminoacyl_Trfase_N"/>
</dbReference>
<evidence type="ECO:0000313" key="9">
    <source>
        <dbReference type="Proteomes" id="UP000030752"/>
    </source>
</evidence>
<feature type="domain" description="N-end aminoacyl transferase N-terminal" evidence="6">
    <location>
        <begin position="3"/>
        <end position="51"/>
    </location>
</feature>
<gene>
    <name evidence="8" type="ORF">HMPREF1541_02359</name>
</gene>
<dbReference type="PANTHER" id="PTHR21367:SF1">
    <property type="entry name" value="ARGINYL-TRNA--PROTEIN TRANSFERASE 1"/>
    <property type="match status" value="1"/>
</dbReference>
<dbReference type="GO" id="GO:0004057">
    <property type="term" value="F:arginyl-tRNA--protein transferase activity"/>
    <property type="evidence" value="ECO:0007669"/>
    <property type="project" value="UniProtKB-EC"/>
</dbReference>
<evidence type="ECO:0000259" key="7">
    <source>
        <dbReference type="Pfam" id="PF04377"/>
    </source>
</evidence>
<name>W2S3L8_CYPE1</name>